<dbReference type="GO" id="GO:0006012">
    <property type="term" value="P:galactose metabolic process"/>
    <property type="evidence" value="ECO:0007669"/>
    <property type="project" value="InterPro"/>
</dbReference>
<dbReference type="eggNOG" id="KOG0631">
    <property type="taxonomic scope" value="Eukaryota"/>
</dbReference>
<proteinExistence type="evidence at transcript level"/>
<dbReference type="GO" id="GO:0005829">
    <property type="term" value="C:cytosol"/>
    <property type="evidence" value="ECO:0007669"/>
    <property type="project" value="TreeGrafter"/>
</dbReference>
<evidence type="ECO:0000256" key="7">
    <source>
        <dbReference type="ARBA" id="ARBA00022842"/>
    </source>
</evidence>
<evidence type="ECO:0000256" key="4">
    <source>
        <dbReference type="ARBA" id="ARBA00022741"/>
    </source>
</evidence>
<evidence type="ECO:0000313" key="14">
    <source>
        <dbReference type="Proteomes" id="UP000015103"/>
    </source>
</evidence>
<dbReference type="InterPro" id="IPR036554">
    <property type="entry name" value="GHMP_kinase_C_sf"/>
</dbReference>
<dbReference type="VEuPathDB" id="VectorBase:RPRC014056"/>
<keyword evidence="7" id="KW-0460">Magnesium</keyword>
<dbReference type="PRINTS" id="PR00959">
    <property type="entry name" value="MEVGALKINASE"/>
</dbReference>
<evidence type="ECO:0000259" key="11">
    <source>
        <dbReference type="Pfam" id="PF08544"/>
    </source>
</evidence>
<dbReference type="InterPro" id="IPR020568">
    <property type="entry name" value="Ribosomal_Su5_D2-typ_SF"/>
</dbReference>
<evidence type="ECO:0000313" key="12">
    <source>
        <dbReference type="EMBL" id="JAA75542.1"/>
    </source>
</evidence>
<dbReference type="SUPFAM" id="SSF55060">
    <property type="entry name" value="GHMP Kinase, C-terminal domain"/>
    <property type="match status" value="1"/>
</dbReference>
<dbReference type="HOGENOM" id="CLU_017814_2_0_1"/>
<dbReference type="GeneID" id="141461045"/>
<dbReference type="EnsemblMetazoa" id="RPRC014056-RA">
    <property type="protein sequence ID" value="RPRC014056-PA"/>
    <property type="gene ID" value="RPRC014056"/>
</dbReference>
<dbReference type="STRING" id="13249.R4FK88"/>
<evidence type="ECO:0000256" key="2">
    <source>
        <dbReference type="ARBA" id="ARBA00022679"/>
    </source>
</evidence>
<evidence type="ECO:0000259" key="10">
    <source>
        <dbReference type="Pfam" id="PF00288"/>
    </source>
</evidence>
<feature type="compositionally biased region" description="Basic residues" evidence="9">
    <location>
        <begin position="446"/>
        <end position="458"/>
    </location>
</feature>
<dbReference type="PRINTS" id="PR00473">
    <property type="entry name" value="GALCTOKINASE"/>
</dbReference>
<evidence type="ECO:0000256" key="9">
    <source>
        <dbReference type="SAM" id="MobiDB-lite"/>
    </source>
</evidence>
<keyword evidence="6" id="KW-0067">ATP-binding</keyword>
<feature type="region of interest" description="Disordered" evidence="9">
    <location>
        <begin position="443"/>
        <end position="472"/>
    </location>
</feature>
<feature type="compositionally biased region" description="Basic and acidic residues" evidence="9">
    <location>
        <begin position="459"/>
        <end position="472"/>
    </location>
</feature>
<dbReference type="InterPro" id="IPR000705">
    <property type="entry name" value="Galactokinase"/>
</dbReference>
<dbReference type="GO" id="GO:0046872">
    <property type="term" value="F:metal ion binding"/>
    <property type="evidence" value="ECO:0007669"/>
    <property type="project" value="UniProtKB-KW"/>
</dbReference>
<evidence type="ECO:0000256" key="3">
    <source>
        <dbReference type="ARBA" id="ARBA00022723"/>
    </source>
</evidence>
<dbReference type="Gene3D" id="3.30.70.890">
    <property type="entry name" value="GHMP kinase, C-terminal domain"/>
    <property type="match status" value="1"/>
</dbReference>
<accession>R4FK88</accession>
<dbReference type="Pfam" id="PF00288">
    <property type="entry name" value="GHMP_kinases_N"/>
    <property type="match status" value="1"/>
</dbReference>
<evidence type="ECO:0000256" key="5">
    <source>
        <dbReference type="ARBA" id="ARBA00022777"/>
    </source>
</evidence>
<keyword evidence="4" id="KW-0547">Nucleotide-binding</keyword>
<dbReference type="EMBL" id="ACPB03009835">
    <property type="status" value="NOT_ANNOTATED_CDS"/>
    <property type="molecule type" value="Genomic_DNA"/>
</dbReference>
<dbReference type="FunFam" id="3.30.70.890:FF:000001">
    <property type="entry name" value="Galactokinase"/>
    <property type="match status" value="1"/>
</dbReference>
<dbReference type="InterPro" id="IPR006204">
    <property type="entry name" value="GHMP_kinase_N_dom"/>
</dbReference>
<dbReference type="EMBL" id="GAHY01001968">
    <property type="protein sequence ID" value="JAA75542.1"/>
    <property type="molecule type" value="mRNA"/>
</dbReference>
<dbReference type="RefSeq" id="XP_073997804.1">
    <property type="nucleotide sequence ID" value="XM_074141703.1"/>
</dbReference>
<keyword evidence="2" id="KW-0808">Transferase</keyword>
<reference evidence="13" key="3">
    <citation type="submission" date="2015-05" db="UniProtKB">
        <authorList>
            <consortium name="EnsemblMetazoa"/>
        </authorList>
    </citation>
    <scope>IDENTIFICATION</scope>
</reference>
<dbReference type="RefSeq" id="XP_073997786.1">
    <property type="nucleotide sequence ID" value="XM_074141685.1"/>
</dbReference>
<sequence length="472" mass="53348">MSMMKSVPLEDMLHYAIDFYSFLYSDDNIAPHICVYSPASTYIFGEHSDYNRSFAMTMSMPMTLLATVGFNNRKVINIASDGTCGKKLVERFPLKGFEDCIKDAPKWVKMSLWTLCAFKDKLEEGINISFVSCIPVGKGFGSSTAMTTALFTAIEALIDKNYLRLRPKVKMCFDIEACGLNSVCGYAQQLTAFCAEKGYALLTDCRTLIASYIPIQKWPAVFVITYSSIERENIMEKFKERIEECNKVAYILGVKALGEATSSLLCAKKGLINETLFKRATHIMEEELRMYDAARALKRGDYRAFGLLMLQSHYSLKENFEVSCKEIDELVNIAMACPGVYGSKLTGVGFGGCTLTLVDREHLEEFKELIDTNYCGGECQFLVVKSSGSLKAISFEMRNYLLDKNIYPASAFKLKQERVVGKPSQRFISMYLSDETLANFSSTKKNLSHKKRKHKKKEKNMNLKSEYKNVHC</sequence>
<name>R4FK88_RHOPR</name>
<evidence type="ECO:0000313" key="13">
    <source>
        <dbReference type="EnsemblMetazoa" id="RPRC014056-PA"/>
    </source>
</evidence>
<reference evidence="14" key="2">
    <citation type="submission" date="2015-04" db="EMBL/GenBank/DDBJ databases">
        <authorList>
            <person name="Wilson R.K."/>
            <person name="Warren W."/>
            <person name="Dotson E."/>
            <person name="Oliveira P.L."/>
        </authorList>
    </citation>
    <scope>NUCLEOTIDE SEQUENCE</scope>
</reference>
<dbReference type="Pfam" id="PF08544">
    <property type="entry name" value="GHMP_kinases_C"/>
    <property type="match status" value="1"/>
</dbReference>
<dbReference type="InterPro" id="IPR014721">
    <property type="entry name" value="Ribsml_uS5_D2-typ_fold_subgr"/>
</dbReference>
<evidence type="ECO:0000256" key="6">
    <source>
        <dbReference type="ARBA" id="ARBA00022840"/>
    </source>
</evidence>
<feature type="domain" description="GHMP kinase C-terminal" evidence="11">
    <location>
        <begin position="294"/>
        <end position="368"/>
    </location>
</feature>
<dbReference type="EMBL" id="ACPB03009836">
    <property type="status" value="NOT_ANNOTATED_CDS"/>
    <property type="molecule type" value="Genomic_DNA"/>
</dbReference>
<dbReference type="RefSeq" id="XP_073997795.1">
    <property type="nucleotide sequence ID" value="XM_074141694.1"/>
</dbReference>
<keyword evidence="5 12" id="KW-0418">Kinase</keyword>
<organism evidence="12">
    <name type="scientific">Rhodnius prolixus</name>
    <name type="common">Triatomid bug</name>
    <dbReference type="NCBI Taxonomy" id="13249"/>
    <lineage>
        <taxon>Eukaryota</taxon>
        <taxon>Metazoa</taxon>
        <taxon>Ecdysozoa</taxon>
        <taxon>Arthropoda</taxon>
        <taxon>Hexapoda</taxon>
        <taxon>Insecta</taxon>
        <taxon>Pterygota</taxon>
        <taxon>Neoptera</taxon>
        <taxon>Paraneoptera</taxon>
        <taxon>Hemiptera</taxon>
        <taxon>Heteroptera</taxon>
        <taxon>Panheteroptera</taxon>
        <taxon>Cimicomorpha</taxon>
        <taxon>Reduviidae</taxon>
        <taxon>Triatominae</taxon>
        <taxon>Rhodnius</taxon>
    </lineage>
</organism>
<dbReference type="Proteomes" id="UP000015103">
    <property type="component" value="Unassembled WGS sequence"/>
</dbReference>
<keyword evidence="8" id="KW-0119">Carbohydrate metabolism</keyword>
<comment type="similarity">
    <text evidence="1">Belongs to the GHMP kinase family. GalK subfamily.</text>
</comment>
<evidence type="ECO:0000256" key="1">
    <source>
        <dbReference type="ARBA" id="ARBA00006566"/>
    </source>
</evidence>
<dbReference type="PANTHER" id="PTHR10457">
    <property type="entry name" value="MEVALONATE KINASE/GALACTOKINASE"/>
    <property type="match status" value="1"/>
</dbReference>
<dbReference type="InterPro" id="IPR013750">
    <property type="entry name" value="GHMP_kinase_C_dom"/>
</dbReference>
<dbReference type="Gene3D" id="3.30.230.10">
    <property type="match status" value="1"/>
</dbReference>
<dbReference type="InParanoid" id="R4FK88"/>
<dbReference type="AlphaFoldDB" id="R4FK88"/>
<protein>
    <submittedName>
        <fullName evidence="12 13">Putative galactokinase</fullName>
    </submittedName>
</protein>
<reference evidence="12" key="1">
    <citation type="submission" date="2013-04" db="EMBL/GenBank/DDBJ databases">
        <title>An insight into the transcriptome of the digestive tract of the blood sucking bug, Rhodnius prolixus.</title>
        <authorList>
            <person name="Ribeiro J.M.C."/>
            <person name="Genta F.A."/>
            <person name="Sorgine M.H.F."/>
            <person name="Paiva-Silva G.O."/>
            <person name="Majerowicz D."/>
            <person name="Medeiros M."/>
            <person name="Koerich L."/>
            <person name="Terra W.R."/>
            <person name="Ferreira C."/>
            <person name="Pimentel A.C."/>
            <person name="Bisch P.M."/>
            <person name="Diniz M.M.P."/>
            <person name="Nascimento R."/>
            <person name="Salmon D."/>
            <person name="Silber A.M."/>
            <person name="Alves M."/>
            <person name="Oliveira M.F."/>
            <person name="Gondim K.C."/>
            <person name="Silva Neto M.A.C."/>
            <person name="Atella G.C."/>
            <person name="Araujo H."/>
            <person name="Dias F.S."/>
            <person name="Polycarpo C.R."/>
            <person name="Fampa P."/>
            <person name="Melo A.C."/>
            <person name="Tanaka A.S."/>
            <person name="Balczun C."/>
            <person name="Oliveira J.H.M."/>
            <person name="Goncalves R."/>
            <person name="Lazoski C."/>
            <person name="Pereira M.A."/>
            <person name="Rivera-Pomar R."/>
            <person name="Diambra L."/>
            <person name="Schaub G.A."/>
            <person name="Garcia E.S."/>
            <person name="Azambuja P."/>
            <person name="Braz G.R.C."/>
            <person name="Oliveira P.L."/>
        </authorList>
    </citation>
    <scope>NUCLEOTIDE SEQUENCE</scope>
</reference>
<keyword evidence="3" id="KW-0479">Metal-binding</keyword>
<dbReference type="GO" id="GO:0004335">
    <property type="term" value="F:galactokinase activity"/>
    <property type="evidence" value="ECO:0007669"/>
    <property type="project" value="InterPro"/>
</dbReference>
<evidence type="ECO:0000256" key="8">
    <source>
        <dbReference type="ARBA" id="ARBA00023277"/>
    </source>
</evidence>
<dbReference type="RefSeq" id="XP_073997812.1">
    <property type="nucleotide sequence ID" value="XM_074141711.1"/>
</dbReference>
<feature type="domain" description="GHMP kinase N-terminal" evidence="10">
    <location>
        <begin position="116"/>
        <end position="190"/>
    </location>
</feature>
<keyword evidence="14" id="KW-1185">Reference proteome</keyword>
<dbReference type="SUPFAM" id="SSF54211">
    <property type="entry name" value="Ribosomal protein S5 domain 2-like"/>
    <property type="match status" value="1"/>
</dbReference>
<dbReference type="GO" id="GO:0005524">
    <property type="term" value="F:ATP binding"/>
    <property type="evidence" value="ECO:0007669"/>
    <property type="project" value="UniProtKB-KW"/>
</dbReference>
<dbReference type="PANTHER" id="PTHR10457:SF7">
    <property type="entry name" value="GALACTOKINASE-RELATED"/>
    <property type="match status" value="1"/>
</dbReference>